<evidence type="ECO:0000313" key="2">
    <source>
        <dbReference type="EMBL" id="KAG5534518.1"/>
    </source>
</evidence>
<dbReference type="AlphaFoldDB" id="A0AAV6J1F7"/>
<feature type="compositionally biased region" description="Basic residues" evidence="1">
    <location>
        <begin position="41"/>
        <end position="52"/>
    </location>
</feature>
<dbReference type="EMBL" id="JACTNZ010000008">
    <property type="protein sequence ID" value="KAG5534518.1"/>
    <property type="molecule type" value="Genomic_DNA"/>
</dbReference>
<sequence>MYDDEVEQPEQKPEVTESICRCRSRGGYWPKLSATPERAAGRNKTKPRRKNKATTVHASHAVVLKPEETAYRMGEKEAKDTVTVMHCRFSFLFSIRVPPITRIYGERLQAGGVKMDRSILSRKNVQDSMIHSCEGVDDCVDLVQPFQELSPHNLHWNVAFNGVLFSYIDGVKVSITKADITRHSLVLTPLRVMIFLGMLCPLAPLFVRYAEGVLVPMGLALGELICPLIFEVSSSRRSTPTPEELRASGEAFGLGGHQIARRVWKDYYCQGKEILNLS</sequence>
<evidence type="ECO:0000256" key="1">
    <source>
        <dbReference type="SAM" id="MobiDB-lite"/>
    </source>
</evidence>
<feature type="region of interest" description="Disordered" evidence="1">
    <location>
        <begin position="31"/>
        <end position="57"/>
    </location>
</feature>
<accession>A0AAV6J1F7</accession>
<name>A0AAV6J1F7_9ERIC</name>
<proteinExistence type="predicted"/>
<dbReference type="Proteomes" id="UP000823749">
    <property type="component" value="Chromosome 8"/>
</dbReference>
<gene>
    <name evidence="2" type="ORF">RHGRI_022593</name>
</gene>
<comment type="caution">
    <text evidence="2">The sequence shown here is derived from an EMBL/GenBank/DDBJ whole genome shotgun (WGS) entry which is preliminary data.</text>
</comment>
<keyword evidence="3" id="KW-1185">Reference proteome</keyword>
<organism evidence="2 3">
    <name type="scientific">Rhododendron griersonianum</name>
    <dbReference type="NCBI Taxonomy" id="479676"/>
    <lineage>
        <taxon>Eukaryota</taxon>
        <taxon>Viridiplantae</taxon>
        <taxon>Streptophyta</taxon>
        <taxon>Embryophyta</taxon>
        <taxon>Tracheophyta</taxon>
        <taxon>Spermatophyta</taxon>
        <taxon>Magnoliopsida</taxon>
        <taxon>eudicotyledons</taxon>
        <taxon>Gunneridae</taxon>
        <taxon>Pentapetalae</taxon>
        <taxon>asterids</taxon>
        <taxon>Ericales</taxon>
        <taxon>Ericaceae</taxon>
        <taxon>Ericoideae</taxon>
        <taxon>Rhodoreae</taxon>
        <taxon>Rhododendron</taxon>
    </lineage>
</organism>
<protein>
    <submittedName>
        <fullName evidence="2">Uncharacterized protein</fullName>
    </submittedName>
</protein>
<reference evidence="2" key="1">
    <citation type="submission" date="2020-08" db="EMBL/GenBank/DDBJ databases">
        <title>Plant Genome Project.</title>
        <authorList>
            <person name="Zhang R.-G."/>
        </authorList>
    </citation>
    <scope>NUCLEOTIDE SEQUENCE</scope>
    <source>
        <strain evidence="2">WSP0</strain>
        <tissue evidence="2">Leaf</tissue>
    </source>
</reference>
<evidence type="ECO:0000313" key="3">
    <source>
        <dbReference type="Proteomes" id="UP000823749"/>
    </source>
</evidence>